<proteinExistence type="inferred from homology"/>
<evidence type="ECO:0000256" key="6">
    <source>
        <dbReference type="HAMAP-Rule" id="MF_00693"/>
    </source>
</evidence>
<dbReference type="EMBL" id="JAENIK010000011">
    <property type="protein sequence ID" value="MBK1815922.1"/>
    <property type="molecule type" value="Genomic_DNA"/>
</dbReference>
<dbReference type="GO" id="GO:0003677">
    <property type="term" value="F:DNA binding"/>
    <property type="evidence" value="ECO:0007669"/>
    <property type="project" value="UniProtKB-UniRule"/>
</dbReference>
<comment type="subcellular location">
    <subcellularLocation>
        <location evidence="6">Cytoplasm</location>
    </subcellularLocation>
</comment>
<feature type="domain" description="TACO1/YebC-like second and third" evidence="7">
    <location>
        <begin position="80"/>
        <end position="235"/>
    </location>
</feature>
<dbReference type="Gene3D" id="3.30.70.980">
    <property type="match status" value="2"/>
</dbReference>
<keyword evidence="3 6" id="KW-0805">Transcription regulation</keyword>
<evidence type="ECO:0000259" key="7">
    <source>
        <dbReference type="Pfam" id="PF01709"/>
    </source>
</evidence>
<comment type="similarity">
    <text evidence="1 6">Belongs to the TACO1 family.</text>
</comment>
<dbReference type="InterPro" id="IPR048300">
    <property type="entry name" value="TACO1_YebC-like_2nd/3rd_dom"/>
</dbReference>
<evidence type="ECO:0000256" key="5">
    <source>
        <dbReference type="ARBA" id="ARBA00023163"/>
    </source>
</evidence>
<evidence type="ECO:0000256" key="4">
    <source>
        <dbReference type="ARBA" id="ARBA00023125"/>
    </source>
</evidence>
<dbReference type="InterPro" id="IPR002876">
    <property type="entry name" value="Transcrip_reg_TACO1-like"/>
</dbReference>
<evidence type="ECO:0000256" key="1">
    <source>
        <dbReference type="ARBA" id="ARBA00008724"/>
    </source>
</evidence>
<evidence type="ECO:0000313" key="9">
    <source>
        <dbReference type="EMBL" id="MBK1815922.1"/>
    </source>
</evidence>
<dbReference type="InterPro" id="IPR017856">
    <property type="entry name" value="Integrase-like_N"/>
</dbReference>
<evidence type="ECO:0000313" key="10">
    <source>
        <dbReference type="Proteomes" id="UP000600139"/>
    </source>
</evidence>
<dbReference type="InterPro" id="IPR049083">
    <property type="entry name" value="TACO1_YebC_N"/>
</dbReference>
<dbReference type="FunFam" id="1.10.10.200:FF:000004">
    <property type="entry name" value="Probable transcriptional regulatory protein BSBG_02618"/>
    <property type="match status" value="1"/>
</dbReference>
<accession>A0A934R330</accession>
<dbReference type="Gene3D" id="1.10.10.200">
    <property type="match status" value="1"/>
</dbReference>
<evidence type="ECO:0000256" key="3">
    <source>
        <dbReference type="ARBA" id="ARBA00023015"/>
    </source>
</evidence>
<dbReference type="GO" id="GO:0006355">
    <property type="term" value="P:regulation of DNA-templated transcription"/>
    <property type="evidence" value="ECO:0007669"/>
    <property type="project" value="UniProtKB-UniRule"/>
</dbReference>
<dbReference type="RefSeq" id="WP_200350882.1">
    <property type="nucleotide sequence ID" value="NZ_BAABHZ010000006.1"/>
</dbReference>
<reference evidence="9" key="1">
    <citation type="submission" date="2021-01" db="EMBL/GenBank/DDBJ databases">
        <title>Modified the classification status of verrucomicrobia.</title>
        <authorList>
            <person name="Feng X."/>
        </authorList>
    </citation>
    <scope>NUCLEOTIDE SEQUENCE</scope>
    <source>
        <strain evidence="9">JCM 18052</strain>
    </source>
</reference>
<dbReference type="InterPro" id="IPR029072">
    <property type="entry name" value="YebC-like"/>
</dbReference>
<keyword evidence="4 6" id="KW-0238">DNA-binding</keyword>
<dbReference type="GO" id="GO:0005829">
    <property type="term" value="C:cytosol"/>
    <property type="evidence" value="ECO:0007669"/>
    <property type="project" value="TreeGrafter"/>
</dbReference>
<dbReference type="InterPro" id="IPR026564">
    <property type="entry name" value="Transcrip_reg_TACO1-like_dom3"/>
</dbReference>
<dbReference type="SUPFAM" id="SSF75625">
    <property type="entry name" value="YebC-like"/>
    <property type="match status" value="1"/>
</dbReference>
<dbReference type="PANTHER" id="PTHR12532">
    <property type="entry name" value="TRANSLATIONAL ACTIVATOR OF CYTOCHROME C OXIDASE 1"/>
    <property type="match status" value="1"/>
</dbReference>
<organism evidence="9 10">
    <name type="scientific">Luteolibacter yonseiensis</name>
    <dbReference type="NCBI Taxonomy" id="1144680"/>
    <lineage>
        <taxon>Bacteria</taxon>
        <taxon>Pseudomonadati</taxon>
        <taxon>Verrucomicrobiota</taxon>
        <taxon>Verrucomicrobiia</taxon>
        <taxon>Verrucomicrobiales</taxon>
        <taxon>Verrucomicrobiaceae</taxon>
        <taxon>Luteolibacter</taxon>
    </lineage>
</organism>
<comment type="caution">
    <text evidence="9">The sequence shown here is derived from an EMBL/GenBank/DDBJ whole genome shotgun (WGS) entry which is preliminary data.</text>
</comment>
<feature type="domain" description="TACO1/YebC-like N-terminal" evidence="8">
    <location>
        <begin position="4"/>
        <end position="74"/>
    </location>
</feature>
<name>A0A934R330_9BACT</name>
<keyword evidence="2 6" id="KW-0963">Cytoplasm</keyword>
<dbReference type="Proteomes" id="UP000600139">
    <property type="component" value="Unassembled WGS sequence"/>
</dbReference>
<gene>
    <name evidence="9" type="ORF">JIN84_09850</name>
</gene>
<dbReference type="Pfam" id="PF20772">
    <property type="entry name" value="TACO1_YebC_N"/>
    <property type="match status" value="1"/>
</dbReference>
<dbReference type="NCBIfam" id="NF009044">
    <property type="entry name" value="PRK12378.1"/>
    <property type="match status" value="1"/>
</dbReference>
<evidence type="ECO:0000259" key="8">
    <source>
        <dbReference type="Pfam" id="PF20772"/>
    </source>
</evidence>
<keyword evidence="10" id="KW-1185">Reference proteome</keyword>
<dbReference type="NCBIfam" id="TIGR01033">
    <property type="entry name" value="YebC/PmpR family DNA-binding transcriptional regulator"/>
    <property type="match status" value="1"/>
</dbReference>
<sequence length="236" mass="25839">MGRHFECRRRAKESRWATMSKVFPKLAKSITMAAKNGGPDPESNAPLRVAINNAKAQNLSKENIENAIKRAAGKDAADISEITYEGKGPHGSLFVIECATDNSNRSVGNLKIIFNKNGGQLVNSGQLDFMFNRKSVIEFPVPEGRDLEELELELIDAGLEELSVDDGVVTIIGEYAAFAKLTHAVEGLGIIPTKSSLQRLPTQPIELTEEQMEEVEAILDKIEDDDDVQAVFTNLA</sequence>
<dbReference type="Pfam" id="PF01709">
    <property type="entry name" value="Transcrip_reg"/>
    <property type="match status" value="1"/>
</dbReference>
<dbReference type="HAMAP" id="MF_00693">
    <property type="entry name" value="Transcrip_reg_TACO1"/>
    <property type="match status" value="1"/>
</dbReference>
<keyword evidence="5 6" id="KW-0804">Transcription</keyword>
<dbReference type="AlphaFoldDB" id="A0A934R330"/>
<dbReference type="PANTHER" id="PTHR12532:SF6">
    <property type="entry name" value="TRANSCRIPTIONAL REGULATORY PROTEIN YEBC-RELATED"/>
    <property type="match status" value="1"/>
</dbReference>
<protein>
    <recommendedName>
        <fullName evidence="6">Probable transcriptional regulatory protein JIN84_09850</fullName>
    </recommendedName>
</protein>
<evidence type="ECO:0000256" key="2">
    <source>
        <dbReference type="ARBA" id="ARBA00022490"/>
    </source>
</evidence>